<dbReference type="InterPro" id="IPR050487">
    <property type="entry name" value="FtsQ_DivIB"/>
</dbReference>
<evidence type="ECO:0000313" key="11">
    <source>
        <dbReference type="EMBL" id="ADI63992.1"/>
    </source>
</evidence>
<dbReference type="eggNOG" id="COG1589">
    <property type="taxonomic scope" value="Bacteria"/>
</dbReference>
<evidence type="ECO:0000256" key="9">
    <source>
        <dbReference type="SAM" id="Phobius"/>
    </source>
</evidence>
<keyword evidence="6 9" id="KW-0472">Membrane</keyword>
<dbReference type="GO" id="GO:0051301">
    <property type="term" value="P:cell division"/>
    <property type="evidence" value="ECO:0007669"/>
    <property type="project" value="UniProtKB-KW"/>
</dbReference>
<dbReference type="RefSeq" id="WP_013191009.1">
    <property type="nucleotide sequence ID" value="NC_014248.1"/>
</dbReference>
<dbReference type="AlphaFoldDB" id="D7DVY3"/>
<keyword evidence="7" id="KW-0131">Cell cycle</keyword>
<accession>D7DVY3</accession>
<evidence type="ECO:0000256" key="7">
    <source>
        <dbReference type="ARBA" id="ARBA00023306"/>
    </source>
</evidence>
<organism evidence="11 12">
    <name type="scientific">Nostoc azollae (strain 0708)</name>
    <name type="common">Anabaena azollae (strain 0708)</name>
    <dbReference type="NCBI Taxonomy" id="551115"/>
    <lineage>
        <taxon>Bacteria</taxon>
        <taxon>Bacillati</taxon>
        <taxon>Cyanobacteriota</taxon>
        <taxon>Cyanophyceae</taxon>
        <taxon>Nostocales</taxon>
        <taxon>Nostocaceae</taxon>
        <taxon>Trichormus</taxon>
    </lineage>
</organism>
<evidence type="ECO:0000256" key="1">
    <source>
        <dbReference type="ARBA" id="ARBA00004370"/>
    </source>
</evidence>
<evidence type="ECO:0000256" key="6">
    <source>
        <dbReference type="ARBA" id="ARBA00023136"/>
    </source>
</evidence>
<dbReference type="Proteomes" id="UP000001511">
    <property type="component" value="Chromosome"/>
</dbReference>
<keyword evidence="2" id="KW-1003">Cell membrane</keyword>
<evidence type="ECO:0000256" key="5">
    <source>
        <dbReference type="ARBA" id="ARBA00022989"/>
    </source>
</evidence>
<dbReference type="Pfam" id="PF03799">
    <property type="entry name" value="FtsQ_DivIB_C"/>
    <property type="match status" value="1"/>
</dbReference>
<dbReference type="PANTHER" id="PTHR37820">
    <property type="entry name" value="CELL DIVISION PROTEIN DIVIB"/>
    <property type="match status" value="1"/>
</dbReference>
<dbReference type="STRING" id="551115.Aazo_1900"/>
<dbReference type="InterPro" id="IPR005548">
    <property type="entry name" value="Cell_div_FtsQ/DivIB_C"/>
</dbReference>
<dbReference type="KEGG" id="naz:Aazo_1900"/>
<dbReference type="OrthoDB" id="527430at2"/>
<dbReference type="Pfam" id="PF08478">
    <property type="entry name" value="POTRA_1"/>
    <property type="match status" value="1"/>
</dbReference>
<dbReference type="HOGENOM" id="CLU_085730_1_0_3"/>
<evidence type="ECO:0000256" key="4">
    <source>
        <dbReference type="ARBA" id="ARBA00022692"/>
    </source>
</evidence>
<dbReference type="Gene3D" id="3.10.20.310">
    <property type="entry name" value="membrane protein fhac"/>
    <property type="match status" value="1"/>
</dbReference>
<evidence type="ECO:0000256" key="8">
    <source>
        <dbReference type="SAM" id="MobiDB-lite"/>
    </source>
</evidence>
<dbReference type="InterPro" id="IPR013685">
    <property type="entry name" value="POTRA_FtsQ_type"/>
</dbReference>
<keyword evidence="3" id="KW-0132">Cell division</keyword>
<evidence type="ECO:0000256" key="2">
    <source>
        <dbReference type="ARBA" id="ARBA00022475"/>
    </source>
</evidence>
<dbReference type="EMBL" id="CP002059">
    <property type="protein sequence ID" value="ADI63992.1"/>
    <property type="molecule type" value="Genomic_DNA"/>
</dbReference>
<dbReference type="InterPro" id="IPR034746">
    <property type="entry name" value="POTRA"/>
</dbReference>
<keyword evidence="12" id="KW-1185">Reference proteome</keyword>
<dbReference type="PROSITE" id="PS51779">
    <property type="entry name" value="POTRA"/>
    <property type="match status" value="1"/>
</dbReference>
<gene>
    <name evidence="11" type="ordered locus">Aazo_1900</name>
</gene>
<keyword evidence="5 9" id="KW-1133">Transmembrane helix</keyword>
<evidence type="ECO:0000259" key="10">
    <source>
        <dbReference type="PROSITE" id="PS51779"/>
    </source>
</evidence>
<name>D7DVY3_NOSA0</name>
<feature type="domain" description="POTRA" evidence="10">
    <location>
        <begin position="57"/>
        <end position="126"/>
    </location>
</feature>
<reference evidence="11 12" key="1">
    <citation type="journal article" date="2010" name="PLoS ONE">
        <title>Genome erosion in a nitrogen-fixing vertically transmitted endosymbiotic multicellular cyanobacterium.</title>
        <authorList>
            <person name="Ran L."/>
            <person name="Larsson J."/>
            <person name="Vigil-Stenman T."/>
            <person name="Nylander J.A."/>
            <person name="Ininbergs K."/>
            <person name="Zheng W.W."/>
            <person name="Lapidus A."/>
            <person name="Lowry S."/>
            <person name="Haselkorn R."/>
            <person name="Bergman B."/>
        </authorList>
    </citation>
    <scope>NUCLEOTIDE SEQUENCE [LARGE SCALE GENOMIC DNA]</scope>
    <source>
        <strain evidence="11 12">0708</strain>
    </source>
</reference>
<keyword evidence="4 9" id="KW-0812">Transmembrane</keyword>
<protein>
    <submittedName>
        <fullName evidence="11">Polypeptide-transport-associated domain protein FtsQ-type</fullName>
    </submittedName>
</protein>
<dbReference type="GO" id="GO:0005886">
    <property type="term" value="C:plasma membrane"/>
    <property type="evidence" value="ECO:0007669"/>
    <property type="project" value="TreeGrafter"/>
</dbReference>
<evidence type="ECO:0000313" key="12">
    <source>
        <dbReference type="Proteomes" id="UP000001511"/>
    </source>
</evidence>
<proteinExistence type="predicted"/>
<feature type="transmembrane region" description="Helical" evidence="9">
    <location>
        <begin position="30"/>
        <end position="49"/>
    </location>
</feature>
<evidence type="ECO:0000256" key="3">
    <source>
        <dbReference type="ARBA" id="ARBA00022618"/>
    </source>
</evidence>
<feature type="region of interest" description="Disordered" evidence="8">
    <location>
        <begin position="149"/>
        <end position="169"/>
    </location>
</feature>
<sequence>MASIVSISRKDLAQRREKLRWQRQMKIIQTIWRTFAVSGLAGGLLWLIIQPMWVLKAPTQIVMISGNQFLSEQTIQSLLVLSYPQSLWRIEPSAIAESLEQQPAIAKATVSRRLFPPGLVIEIQERFPVAITHTLPLSKITSCNTQPQFSDRSGAKLTPPCLKNSSSQRKQTDVGLLDASGALIPLEKYTSLNSSGKLPSLKVVGPPEQYRPYWTQMYQAVSQSSVKVMEIDCQDPANLILKTELGNVHLGLPNAQLPQKIKVLVQMRHLPAKFNPGQIAYIDLKNPDSPLVQVNQ</sequence>
<dbReference type="PANTHER" id="PTHR37820:SF1">
    <property type="entry name" value="CELL DIVISION PROTEIN FTSQ"/>
    <property type="match status" value="1"/>
</dbReference>
<comment type="subcellular location">
    <subcellularLocation>
        <location evidence="1">Membrane</location>
    </subcellularLocation>
</comment>